<protein>
    <recommendedName>
        <fullName evidence="4">Peptidase C1A papain C-terminal domain-containing protein</fullName>
    </recommendedName>
</protein>
<dbReference type="GO" id="GO:0005764">
    <property type="term" value="C:lysosome"/>
    <property type="evidence" value="ECO:0000318"/>
    <property type="project" value="GO_Central"/>
</dbReference>
<dbReference type="CDD" id="cd02248">
    <property type="entry name" value="Peptidase_C1A"/>
    <property type="match status" value="1"/>
</dbReference>
<dbReference type="AlphaFoldDB" id="A0A8I7BAY1"/>
<dbReference type="EnsemblPlants" id="HORVU.MOREX.r3.6HG0545540.1">
    <property type="protein sequence ID" value="HORVU.MOREX.r3.6HG0545540.1"/>
    <property type="gene ID" value="HORVU.MOREX.r3.6HG0545540"/>
</dbReference>
<dbReference type="GO" id="GO:0004197">
    <property type="term" value="F:cysteine-type endopeptidase activity"/>
    <property type="evidence" value="ECO:0000318"/>
    <property type="project" value="GO_Central"/>
</dbReference>
<dbReference type="InterPro" id="IPR025661">
    <property type="entry name" value="Pept_asp_AS"/>
</dbReference>
<sequence>MSGNTIMFSSSRCSSLGLYVLLATSCLLLAGCSSESLLTSDVLPSEQSDIDTDNHQDLMMDRFHVWMTVHNRSYSTAGEKARRFEILEDDQSEDGDDDEQIITTHAGSIDGLGTHKGATVYANFSASAPRSIDWRKRGVVTPVKNQKQCGSCWAFPTVATIEGIHKIKRGTLVSLSEQQLIDCDYLDNGCKGGLVTRAFQWIKKNGGITSTSSYKYKAVRGRCLRNRKPAAKIVGFRKVKSNSEVSLMNAVANQPVAVSISSHSSHFHHYKGGIYNGPCSTTKLNHAVTVVGYGQQQQNGADSVHASAPGAKYWIVKNSWGTTWGDKGYILMKRGTKHSSGQCGIATRPVFPLMKGGRSTD</sequence>
<dbReference type="InterPro" id="IPR025660">
    <property type="entry name" value="Pept_his_AS"/>
</dbReference>
<dbReference type="PROSITE" id="PS00639">
    <property type="entry name" value="THIOL_PROTEASE_HIS"/>
    <property type="match status" value="1"/>
</dbReference>
<evidence type="ECO:0000313" key="6">
    <source>
        <dbReference type="Proteomes" id="UP000011116"/>
    </source>
</evidence>
<dbReference type="InterPro" id="IPR039417">
    <property type="entry name" value="Peptidase_C1A_papain-like"/>
</dbReference>
<dbReference type="Proteomes" id="UP000011116">
    <property type="component" value="Chromosome 6H"/>
</dbReference>
<proteinExistence type="inferred from homology"/>
<dbReference type="InterPro" id="IPR013128">
    <property type="entry name" value="Peptidase_C1A"/>
</dbReference>
<keyword evidence="6" id="KW-1185">Reference proteome</keyword>
<dbReference type="Pfam" id="PF00112">
    <property type="entry name" value="Peptidase_C1"/>
    <property type="match status" value="1"/>
</dbReference>
<dbReference type="Gene3D" id="3.90.70.10">
    <property type="entry name" value="Cysteine proteinases"/>
    <property type="match status" value="1"/>
</dbReference>
<dbReference type="SMR" id="A0A8I7BAY1"/>
<keyword evidence="3" id="KW-0732">Signal</keyword>
<dbReference type="FunFam" id="3.90.70.10:FF:000332">
    <property type="entry name" value="Cathepsin L1"/>
    <property type="match status" value="1"/>
</dbReference>
<reference evidence="5" key="3">
    <citation type="submission" date="2022-01" db="UniProtKB">
        <authorList>
            <consortium name="EnsemblPlants"/>
        </authorList>
    </citation>
    <scope>IDENTIFICATION</scope>
    <source>
        <strain evidence="5">subsp. vulgare</strain>
    </source>
</reference>
<feature type="chain" id="PRO_5035248697" description="Peptidase C1A papain C-terminal domain-containing protein" evidence="3">
    <location>
        <begin position="35"/>
        <end position="361"/>
    </location>
</feature>
<reference evidence="6" key="1">
    <citation type="journal article" date="2012" name="Nature">
        <title>A physical, genetic and functional sequence assembly of the barley genome.</title>
        <authorList>
            <consortium name="The International Barley Genome Sequencing Consortium"/>
            <person name="Mayer K.F."/>
            <person name="Waugh R."/>
            <person name="Brown J.W."/>
            <person name="Schulman A."/>
            <person name="Langridge P."/>
            <person name="Platzer M."/>
            <person name="Fincher G.B."/>
            <person name="Muehlbauer G.J."/>
            <person name="Sato K."/>
            <person name="Close T.J."/>
            <person name="Wise R.P."/>
            <person name="Stein N."/>
        </authorList>
    </citation>
    <scope>NUCLEOTIDE SEQUENCE [LARGE SCALE GENOMIC DNA]</scope>
    <source>
        <strain evidence="6">cv. Morex</strain>
    </source>
</reference>
<reference evidence="5" key="2">
    <citation type="submission" date="2020-10" db="EMBL/GenBank/DDBJ databases">
        <authorList>
            <person name="Scholz U."/>
            <person name="Mascher M."/>
            <person name="Fiebig A."/>
        </authorList>
    </citation>
    <scope>NUCLEOTIDE SEQUENCE [LARGE SCALE GENOMIC DNA]</scope>
    <source>
        <strain evidence="5">cv. Morex</strain>
    </source>
</reference>
<dbReference type="InterPro" id="IPR000668">
    <property type="entry name" value="Peptidase_C1A_C"/>
</dbReference>
<evidence type="ECO:0000256" key="2">
    <source>
        <dbReference type="ARBA" id="ARBA00023157"/>
    </source>
</evidence>
<dbReference type="SUPFAM" id="SSF54001">
    <property type="entry name" value="Cysteine proteinases"/>
    <property type="match status" value="1"/>
</dbReference>
<feature type="signal peptide" evidence="3">
    <location>
        <begin position="1"/>
        <end position="34"/>
    </location>
</feature>
<dbReference type="SMART" id="SM00645">
    <property type="entry name" value="Pept_C1"/>
    <property type="match status" value="1"/>
</dbReference>
<dbReference type="GO" id="GO:0005615">
    <property type="term" value="C:extracellular space"/>
    <property type="evidence" value="ECO:0000318"/>
    <property type="project" value="GO_Central"/>
</dbReference>
<organism evidence="5 6">
    <name type="scientific">Hordeum vulgare subsp. vulgare</name>
    <name type="common">Domesticated barley</name>
    <dbReference type="NCBI Taxonomy" id="112509"/>
    <lineage>
        <taxon>Eukaryota</taxon>
        <taxon>Viridiplantae</taxon>
        <taxon>Streptophyta</taxon>
        <taxon>Embryophyta</taxon>
        <taxon>Tracheophyta</taxon>
        <taxon>Spermatophyta</taxon>
        <taxon>Magnoliopsida</taxon>
        <taxon>Liliopsida</taxon>
        <taxon>Poales</taxon>
        <taxon>Poaceae</taxon>
        <taxon>BOP clade</taxon>
        <taxon>Pooideae</taxon>
        <taxon>Triticodae</taxon>
        <taxon>Triticeae</taxon>
        <taxon>Hordeinae</taxon>
        <taxon>Hordeum</taxon>
    </lineage>
</organism>
<dbReference type="GO" id="GO:0051603">
    <property type="term" value="P:proteolysis involved in protein catabolic process"/>
    <property type="evidence" value="ECO:0000318"/>
    <property type="project" value="GO_Central"/>
</dbReference>
<evidence type="ECO:0000256" key="1">
    <source>
        <dbReference type="ARBA" id="ARBA00008455"/>
    </source>
</evidence>
<name>A0A8I7BAY1_HORVV</name>
<evidence type="ECO:0000256" key="3">
    <source>
        <dbReference type="SAM" id="SignalP"/>
    </source>
</evidence>
<feature type="domain" description="Peptidase C1A papain C-terminal" evidence="4">
    <location>
        <begin position="128"/>
        <end position="353"/>
    </location>
</feature>
<evidence type="ECO:0000313" key="5">
    <source>
        <dbReference type="EnsemblPlants" id="HORVU.MOREX.r3.6HG0545540.1"/>
    </source>
</evidence>
<accession>A0A8I7BAY1</accession>
<keyword evidence="2" id="KW-1015">Disulfide bond</keyword>
<dbReference type="PRINTS" id="PR00705">
    <property type="entry name" value="PAPAIN"/>
</dbReference>
<dbReference type="InterPro" id="IPR038765">
    <property type="entry name" value="Papain-like_cys_pep_sf"/>
</dbReference>
<dbReference type="Gramene" id="HORVU.MOREX.r3.6HG0545540.1">
    <property type="protein sequence ID" value="HORVU.MOREX.r3.6HG0545540.1"/>
    <property type="gene ID" value="HORVU.MOREX.r3.6HG0545540"/>
</dbReference>
<dbReference type="PANTHER" id="PTHR12411">
    <property type="entry name" value="CYSTEINE PROTEASE FAMILY C1-RELATED"/>
    <property type="match status" value="1"/>
</dbReference>
<comment type="similarity">
    <text evidence="1">Belongs to the peptidase C1 family.</text>
</comment>
<dbReference type="PROSITE" id="PS00640">
    <property type="entry name" value="THIOL_PROTEASE_ASN"/>
    <property type="match status" value="1"/>
</dbReference>
<evidence type="ECO:0000259" key="4">
    <source>
        <dbReference type="SMART" id="SM00645"/>
    </source>
</evidence>